<dbReference type="OrthoDB" id="5945029at2759"/>
<dbReference type="SMART" id="SM00216">
    <property type="entry name" value="VWD"/>
    <property type="match status" value="1"/>
</dbReference>
<feature type="non-terminal residue" evidence="2">
    <location>
        <position position="159"/>
    </location>
</feature>
<dbReference type="InterPro" id="IPR052749">
    <property type="entry name" value="Alpha-tectorin"/>
</dbReference>
<evidence type="ECO:0000313" key="3">
    <source>
        <dbReference type="Proteomes" id="UP000578343"/>
    </source>
</evidence>
<dbReference type="PANTHER" id="PTHR46160:SF9">
    <property type="entry name" value="PROTEIN PRY2-RELATED"/>
    <property type="match status" value="1"/>
</dbReference>
<accession>A0A7K9ERU0</accession>
<dbReference type="Proteomes" id="UP000578343">
    <property type="component" value="Unassembled WGS sequence"/>
</dbReference>
<sequence>CEVTAGTPACLPERVTACRLAAGHHYQTFDGRTFDVTGACAYTLSQTFHEDPALPVFDVEVRNEPEGDLKVPGVGALVVRVYGVAVAAVKAENGLVRVNAHRSHLPVSLADGKLRLRQQGRALLIQTDFGLKVLYDWADRVVLKLPAAFSGKIRGLCGN</sequence>
<dbReference type="AlphaFoldDB" id="A0A7K9ERU0"/>
<evidence type="ECO:0000313" key="2">
    <source>
        <dbReference type="EMBL" id="NXG79373.1"/>
    </source>
</evidence>
<keyword evidence="3" id="KW-1185">Reference proteome</keyword>
<organism evidence="2 3">
    <name type="scientific">Baryphthengus martii</name>
    <name type="common">Rufous motmot</name>
    <dbReference type="NCBI Taxonomy" id="176943"/>
    <lineage>
        <taxon>Eukaryota</taxon>
        <taxon>Metazoa</taxon>
        <taxon>Chordata</taxon>
        <taxon>Craniata</taxon>
        <taxon>Vertebrata</taxon>
        <taxon>Euteleostomi</taxon>
        <taxon>Archelosauria</taxon>
        <taxon>Archosauria</taxon>
        <taxon>Dinosauria</taxon>
        <taxon>Saurischia</taxon>
        <taxon>Theropoda</taxon>
        <taxon>Coelurosauria</taxon>
        <taxon>Aves</taxon>
        <taxon>Neognathae</taxon>
        <taxon>Neoaves</taxon>
        <taxon>Telluraves</taxon>
        <taxon>Coraciimorphae</taxon>
        <taxon>Coraciiformes</taxon>
        <taxon>Momotidae</taxon>
        <taxon>Baryphthengus</taxon>
    </lineage>
</organism>
<dbReference type="Pfam" id="PF00094">
    <property type="entry name" value="VWD"/>
    <property type="match status" value="1"/>
</dbReference>
<proteinExistence type="predicted"/>
<evidence type="ECO:0000259" key="1">
    <source>
        <dbReference type="PROSITE" id="PS51233"/>
    </source>
</evidence>
<dbReference type="PANTHER" id="PTHR46160">
    <property type="entry name" value="ALPHA-TECTORIN-RELATED"/>
    <property type="match status" value="1"/>
</dbReference>
<dbReference type="PROSITE" id="PS51233">
    <property type="entry name" value="VWFD"/>
    <property type="match status" value="1"/>
</dbReference>
<protein>
    <submittedName>
        <fullName evidence="2">FCGBP protein</fullName>
    </submittedName>
</protein>
<name>A0A7K9ERU0_BARMA</name>
<feature type="non-terminal residue" evidence="2">
    <location>
        <position position="1"/>
    </location>
</feature>
<reference evidence="2 3" key="1">
    <citation type="submission" date="2019-09" db="EMBL/GenBank/DDBJ databases">
        <title>Bird 10,000 Genomes (B10K) Project - Family phase.</title>
        <authorList>
            <person name="Zhang G."/>
        </authorList>
    </citation>
    <scope>NUCLEOTIDE SEQUENCE [LARGE SCALE GENOMIC DNA]</scope>
    <source>
        <strain evidence="2">B10K-DU-001-21</strain>
        <tissue evidence="2">Muscle</tissue>
    </source>
</reference>
<dbReference type="EMBL" id="VWZK01019178">
    <property type="protein sequence ID" value="NXG79373.1"/>
    <property type="molecule type" value="Genomic_DNA"/>
</dbReference>
<dbReference type="InterPro" id="IPR001846">
    <property type="entry name" value="VWF_type-D"/>
</dbReference>
<gene>
    <name evidence="2" type="primary">Fcgbp_1</name>
    <name evidence="2" type="ORF">BARMAR_R05447</name>
</gene>
<comment type="caution">
    <text evidence="2">The sequence shown here is derived from an EMBL/GenBank/DDBJ whole genome shotgun (WGS) entry which is preliminary data.</text>
</comment>
<feature type="domain" description="VWFD" evidence="1">
    <location>
        <begin position="16"/>
        <end position="159"/>
    </location>
</feature>